<dbReference type="Proteomes" id="UP000526408">
    <property type="component" value="Unassembled WGS sequence"/>
</dbReference>
<evidence type="ECO:0000313" key="2">
    <source>
        <dbReference type="Proteomes" id="UP000526408"/>
    </source>
</evidence>
<sequence length="71" mass="7556">MTDIMASHGAAAMGGAASPLTRLGAWLAAWQSRRSLSRLDARQRRDFGLPQPAAAQVDVQPGWDVGLLGLR</sequence>
<name>A0A7X6GZ64_9RHOB</name>
<proteinExistence type="predicted"/>
<protein>
    <submittedName>
        <fullName evidence="1">DUF1127 domain-containing protein</fullName>
    </submittedName>
</protein>
<comment type="caution">
    <text evidence="1">The sequence shown here is derived from an EMBL/GenBank/DDBJ whole genome shotgun (WGS) entry which is preliminary data.</text>
</comment>
<keyword evidence="2" id="KW-1185">Reference proteome</keyword>
<organism evidence="1 2">
    <name type="scientific">Roseicyclus persicicus</name>
    <dbReference type="NCBI Taxonomy" id="2650661"/>
    <lineage>
        <taxon>Bacteria</taxon>
        <taxon>Pseudomonadati</taxon>
        <taxon>Pseudomonadota</taxon>
        <taxon>Alphaproteobacteria</taxon>
        <taxon>Rhodobacterales</taxon>
        <taxon>Roseobacteraceae</taxon>
        <taxon>Roseicyclus</taxon>
    </lineage>
</organism>
<evidence type="ECO:0000313" key="1">
    <source>
        <dbReference type="EMBL" id="NKX44389.1"/>
    </source>
</evidence>
<dbReference type="RefSeq" id="WP_168622764.1">
    <property type="nucleotide sequence ID" value="NZ_JAAZQQ010000002.1"/>
</dbReference>
<dbReference type="AlphaFoldDB" id="A0A7X6GZ64"/>
<accession>A0A7X6GZ64</accession>
<dbReference type="EMBL" id="JAAZQQ010000002">
    <property type="protein sequence ID" value="NKX44389.1"/>
    <property type="molecule type" value="Genomic_DNA"/>
</dbReference>
<reference evidence="1 2" key="1">
    <citation type="submission" date="2020-04" db="EMBL/GenBank/DDBJ databases">
        <authorList>
            <person name="Yoon J."/>
        </authorList>
    </citation>
    <scope>NUCLEOTIDE SEQUENCE [LARGE SCALE GENOMIC DNA]</scope>
    <source>
        <strain evidence="1 2">KMU-115</strain>
    </source>
</reference>
<gene>
    <name evidence="1" type="ORF">HCU73_07275</name>
</gene>